<evidence type="ECO:0008006" key="4">
    <source>
        <dbReference type="Google" id="ProtNLM"/>
    </source>
</evidence>
<proteinExistence type="predicted"/>
<feature type="region of interest" description="Disordered" evidence="1">
    <location>
        <begin position="1"/>
        <end position="53"/>
    </location>
</feature>
<protein>
    <recommendedName>
        <fullName evidence="4">Secreted protein</fullName>
    </recommendedName>
</protein>
<reference evidence="2 3" key="1">
    <citation type="submission" date="2023-09" db="EMBL/GenBank/DDBJ databases">
        <title>Microbial mechanism of fulvic acid promoting antimony reduction mineralization in rice fields.</title>
        <authorList>
            <person name="Chen G."/>
            <person name="Lan J."/>
        </authorList>
    </citation>
    <scope>NUCLEOTIDE SEQUENCE [LARGE SCALE GENOMIC DNA]</scope>
    <source>
        <strain evidence="2 3">PS1</strain>
    </source>
</reference>
<sequence length="285" mass="32766">MNTENEHSTVNNHDHSQTSSMTKDSSQSSRTPHDSHEHHQEHSMMDSHQGHTDHKENIAKVQVDWTSNPHMVKVDQETEIFIDIKDFSGKVIETFQAVHEKEMHLLAIKKDLSAFQHLHPHYRGKGRFQVKTTFPKAGEYKFYADFLPEGANQQLASHELVVKGSETKEEVVPDKLLKKEMDDLTIELILPEAKVDEHISLIFTLNDKEGNPITELEPYLGSAGHVVIVSEDMNEFLHVHPVDENTKGPDVEYMTSFPRSGLYKIWGQFKYKQKLYTVPFVIEVK</sequence>
<keyword evidence="3" id="KW-1185">Reference proteome</keyword>
<gene>
    <name evidence="2" type="ORF">RH061_12010</name>
</gene>
<dbReference type="Proteomes" id="UP001303324">
    <property type="component" value="Chromosome"/>
</dbReference>
<name>A0ABY9VAL3_9BACI</name>
<feature type="compositionally biased region" description="Low complexity" evidence="1">
    <location>
        <begin position="17"/>
        <end position="29"/>
    </location>
</feature>
<organism evidence="2 3">
    <name type="scientific">Mesobacillus jeotgali</name>
    <dbReference type="NCBI Taxonomy" id="129985"/>
    <lineage>
        <taxon>Bacteria</taxon>
        <taxon>Bacillati</taxon>
        <taxon>Bacillota</taxon>
        <taxon>Bacilli</taxon>
        <taxon>Bacillales</taxon>
        <taxon>Bacillaceae</taxon>
        <taxon>Mesobacillus</taxon>
    </lineage>
</organism>
<accession>A0ABY9VAL3</accession>
<feature type="compositionally biased region" description="Basic and acidic residues" evidence="1">
    <location>
        <begin position="31"/>
        <end position="53"/>
    </location>
</feature>
<dbReference type="RefSeq" id="WP_311070438.1">
    <property type="nucleotide sequence ID" value="NZ_CP134494.1"/>
</dbReference>
<dbReference type="EMBL" id="CP134494">
    <property type="protein sequence ID" value="WNF20929.1"/>
    <property type="molecule type" value="Genomic_DNA"/>
</dbReference>
<evidence type="ECO:0000256" key="1">
    <source>
        <dbReference type="SAM" id="MobiDB-lite"/>
    </source>
</evidence>
<feature type="compositionally biased region" description="Basic and acidic residues" evidence="1">
    <location>
        <begin position="1"/>
        <end position="16"/>
    </location>
</feature>
<evidence type="ECO:0000313" key="2">
    <source>
        <dbReference type="EMBL" id="WNF20929.1"/>
    </source>
</evidence>
<evidence type="ECO:0000313" key="3">
    <source>
        <dbReference type="Proteomes" id="UP001303324"/>
    </source>
</evidence>